<dbReference type="Proteomes" id="UP000235081">
    <property type="component" value="Unassembled WGS sequence"/>
</dbReference>
<protein>
    <submittedName>
        <fullName evidence="1">Uncharacterized protein</fullName>
    </submittedName>
</protein>
<evidence type="ECO:0000313" key="2">
    <source>
        <dbReference type="Proteomes" id="UP000235081"/>
    </source>
</evidence>
<proteinExistence type="predicted"/>
<dbReference type="EMBL" id="NMQE01000614">
    <property type="protein sequence ID" value="PMB19291.1"/>
    <property type="molecule type" value="Genomic_DNA"/>
</dbReference>
<organism evidence="1 2">
    <name type="scientific">Fischerella thermalis CCMEE 5318</name>
    <dbReference type="NCBI Taxonomy" id="2019666"/>
    <lineage>
        <taxon>Bacteria</taxon>
        <taxon>Bacillati</taxon>
        <taxon>Cyanobacteriota</taxon>
        <taxon>Cyanophyceae</taxon>
        <taxon>Nostocales</taxon>
        <taxon>Hapalosiphonaceae</taxon>
        <taxon>Fischerella</taxon>
    </lineage>
</organism>
<dbReference type="AlphaFoldDB" id="A0A2N6LA43"/>
<comment type="caution">
    <text evidence="1">The sequence shown here is derived from an EMBL/GenBank/DDBJ whole genome shotgun (WGS) entry which is preliminary data.</text>
</comment>
<dbReference type="RefSeq" id="WP_102182738.1">
    <property type="nucleotide sequence ID" value="NZ_NMQE01000614.1"/>
</dbReference>
<gene>
    <name evidence="1" type="ORF">CEN46_18900</name>
</gene>
<sequence length="79" mass="8768">MKLQLLIQSLLITGSSFALLLINPAFSKEAQVLDVKTENTESDKKTNLQAVNTPIKKIPHLSEIDFVPKVIQKLVQSPL</sequence>
<name>A0A2N6LA43_9CYAN</name>
<accession>A0A2N6LA43</accession>
<reference evidence="1 2" key="1">
    <citation type="submission" date="2017-07" db="EMBL/GenBank/DDBJ databases">
        <title>Genomes of Fischerella (Mastigocladus) sp. strains.</title>
        <authorList>
            <person name="Miller S.R."/>
        </authorList>
    </citation>
    <scope>NUCLEOTIDE SEQUENCE [LARGE SCALE GENOMIC DNA]</scope>
    <source>
        <strain evidence="1 2">CCMEE 5318</strain>
    </source>
</reference>
<evidence type="ECO:0000313" key="1">
    <source>
        <dbReference type="EMBL" id="PMB19291.1"/>
    </source>
</evidence>